<gene>
    <name evidence="3" type="primary">LOC100378464</name>
</gene>
<organism evidence="2 3">
    <name type="scientific">Saccoglossus kowalevskii</name>
    <name type="common">Acorn worm</name>
    <dbReference type="NCBI Taxonomy" id="10224"/>
    <lineage>
        <taxon>Eukaryota</taxon>
        <taxon>Metazoa</taxon>
        <taxon>Hemichordata</taxon>
        <taxon>Enteropneusta</taxon>
        <taxon>Harrimaniidae</taxon>
        <taxon>Saccoglossus</taxon>
    </lineage>
</organism>
<evidence type="ECO:0000256" key="1">
    <source>
        <dbReference type="SAM" id="SignalP"/>
    </source>
</evidence>
<evidence type="ECO:0000313" key="3">
    <source>
        <dbReference type="RefSeq" id="XP_006815742.1"/>
    </source>
</evidence>
<proteinExistence type="predicted"/>
<reference evidence="3" key="1">
    <citation type="submission" date="2025-08" db="UniProtKB">
        <authorList>
            <consortium name="RefSeq"/>
        </authorList>
    </citation>
    <scope>IDENTIFICATION</scope>
    <source>
        <tissue evidence="3">Testes</tissue>
    </source>
</reference>
<dbReference type="PRINTS" id="PR01210">
    <property type="entry name" value="GGTRANSPTASE"/>
</dbReference>
<dbReference type="PANTHER" id="PTHR11686:SF9">
    <property type="entry name" value="RE13973P"/>
    <property type="match status" value="1"/>
</dbReference>
<sequence length="302" mass="32564">MLGIFVGAVIAGIFIGIAFRPEEEPEVIDELTNYEIYENAAIATDAANCSFIGNEMLKQNGSAVDAAIAALLCVGLHNCHSTGIGGGNFMVIHMKRWGVTEVIDARETAPLNSTYDMFSNHPDEDASTTGGLAIAVPGELHGMWTAHQRWGLIPWDKLFEPTIELAANGFVVGAPLAKAIRQYNDTILADEGLSEYFVGDDGEILKEGDICVMKKLAATLQLIADRGAMEFYSGVTAEAVVADIQERGGIITSQDLLNYEAKKKAPLELRMGDSIMYTPSPPASGAVLSFILNILEENWTSY</sequence>
<dbReference type="GeneID" id="100378464"/>
<evidence type="ECO:0000313" key="2">
    <source>
        <dbReference type="Proteomes" id="UP000694865"/>
    </source>
</evidence>
<dbReference type="InterPro" id="IPR029055">
    <property type="entry name" value="Ntn_hydrolases_N"/>
</dbReference>
<accession>A0ABM0M6V1</accession>
<dbReference type="Proteomes" id="UP000694865">
    <property type="component" value="Unplaced"/>
</dbReference>
<dbReference type="InterPro" id="IPR000101">
    <property type="entry name" value="GGT_peptidase"/>
</dbReference>
<feature type="chain" id="PRO_5047236906" evidence="1">
    <location>
        <begin position="19"/>
        <end position="302"/>
    </location>
</feature>
<dbReference type="Pfam" id="PF01019">
    <property type="entry name" value="G_glu_transpept"/>
    <property type="match status" value="1"/>
</dbReference>
<dbReference type="SUPFAM" id="SSF56235">
    <property type="entry name" value="N-terminal nucleophile aminohydrolases (Ntn hydrolases)"/>
    <property type="match status" value="1"/>
</dbReference>
<dbReference type="PANTHER" id="PTHR11686">
    <property type="entry name" value="GAMMA GLUTAMYL TRANSPEPTIDASE"/>
    <property type="match status" value="1"/>
</dbReference>
<protein>
    <submittedName>
        <fullName evidence="3">Gamma-glutamyltranspeptidase 1-like</fullName>
    </submittedName>
</protein>
<keyword evidence="1" id="KW-0732">Signal</keyword>
<dbReference type="RefSeq" id="XP_006815742.1">
    <property type="nucleotide sequence ID" value="XM_006815679.1"/>
</dbReference>
<name>A0ABM0M6V1_SACKO</name>
<feature type="signal peptide" evidence="1">
    <location>
        <begin position="1"/>
        <end position="18"/>
    </location>
</feature>
<keyword evidence="2" id="KW-1185">Reference proteome</keyword>